<dbReference type="GO" id="GO:0016810">
    <property type="term" value="F:hydrolase activity, acting on carbon-nitrogen (but not peptide) bonds"/>
    <property type="evidence" value="ECO:0007669"/>
    <property type="project" value="InterPro"/>
</dbReference>
<evidence type="ECO:0000256" key="1">
    <source>
        <dbReference type="ARBA" id="ARBA00022729"/>
    </source>
</evidence>
<gene>
    <name evidence="3" type="ORF">ARC20_08215</name>
</gene>
<dbReference type="EMBL" id="LLXU01000067">
    <property type="protein sequence ID" value="KRG44638.1"/>
    <property type="molecule type" value="Genomic_DNA"/>
</dbReference>
<proteinExistence type="predicted"/>
<dbReference type="PANTHER" id="PTHR34216:SF13">
    <property type="entry name" value="XYLANASE_CHITIN DEACETYLASE"/>
    <property type="match status" value="1"/>
</dbReference>
<dbReference type="InterPro" id="IPR011330">
    <property type="entry name" value="Glyco_hydro/deAcase_b/a-brl"/>
</dbReference>
<keyword evidence="4" id="KW-1185">Reference proteome</keyword>
<dbReference type="CDD" id="cd10969">
    <property type="entry name" value="CE4_Ecf1_like_5s"/>
    <property type="match status" value="1"/>
</dbReference>
<keyword evidence="1" id="KW-0732">Signal</keyword>
<name>A0A0R0ASF3_9GAMM</name>
<dbReference type="PROSITE" id="PS51677">
    <property type="entry name" value="NODB"/>
    <property type="match status" value="1"/>
</dbReference>
<feature type="domain" description="NodB homology" evidence="2">
    <location>
        <begin position="61"/>
        <end position="282"/>
    </location>
</feature>
<dbReference type="InterPro" id="IPR051398">
    <property type="entry name" value="Polysacch_Deacetylase"/>
</dbReference>
<dbReference type="SUPFAM" id="SSF88713">
    <property type="entry name" value="Glycoside hydrolase/deacetylase"/>
    <property type="match status" value="1"/>
</dbReference>
<accession>A0A0R0ASF3</accession>
<dbReference type="PANTHER" id="PTHR34216">
    <property type="match status" value="1"/>
</dbReference>
<dbReference type="RefSeq" id="WP_057646112.1">
    <property type="nucleotide sequence ID" value="NZ_LLXU01000067.1"/>
</dbReference>
<sequence>MDRAKAVPVLMHHHVTPAGGMINVSPENFASQIAWLARDGWTSLTLDQFAGFLAGRPVPRKSILITFDDGYLDNWVHAHPILQRHSMHAVLFLVSGWVGDGVVRPFAGQTARPLSTPTHRACEAAIAGGRADDVMIRWSEARQMIASGSFEVHCHTHTHRRWYELGLSSATLRETLAEDLRQSRQTLERELGPLSDHLCWPFGYFDANYLAVARELGFGHLHTTHAFGRNLPGGDREHVYRFPVRDRPARWLRQRIRASYHPLQAPVFNRFKAWRRGLPPGA</sequence>
<evidence type="ECO:0000313" key="3">
    <source>
        <dbReference type="EMBL" id="KRG44638.1"/>
    </source>
</evidence>
<dbReference type="Proteomes" id="UP000051802">
    <property type="component" value="Unassembled WGS sequence"/>
</dbReference>
<dbReference type="OrthoDB" id="9814639at2"/>
<reference evidence="3 4" key="1">
    <citation type="submission" date="2015-10" db="EMBL/GenBank/DDBJ databases">
        <title>Genome sequencing and analysis of members of genus Stenotrophomonas.</title>
        <authorList>
            <person name="Patil P.P."/>
            <person name="Midha S."/>
            <person name="Patil P.B."/>
        </authorList>
    </citation>
    <scope>NUCLEOTIDE SEQUENCE [LARGE SCALE GENOMIC DNA]</scope>
    <source>
        <strain evidence="3 4">JCM 16536</strain>
    </source>
</reference>
<dbReference type="Gene3D" id="3.20.20.370">
    <property type="entry name" value="Glycoside hydrolase/deacetylase"/>
    <property type="match status" value="1"/>
</dbReference>
<dbReference type="Pfam" id="PF01522">
    <property type="entry name" value="Polysacc_deac_1"/>
    <property type="match status" value="1"/>
</dbReference>
<evidence type="ECO:0000313" key="4">
    <source>
        <dbReference type="Proteomes" id="UP000051802"/>
    </source>
</evidence>
<protein>
    <recommendedName>
        <fullName evidence="2">NodB homology domain-containing protein</fullName>
    </recommendedName>
</protein>
<dbReference type="AlphaFoldDB" id="A0A0R0ASF3"/>
<dbReference type="STRING" id="676599.ARC20_08215"/>
<evidence type="ECO:0000259" key="2">
    <source>
        <dbReference type="PROSITE" id="PS51677"/>
    </source>
</evidence>
<dbReference type="InterPro" id="IPR002509">
    <property type="entry name" value="NODB_dom"/>
</dbReference>
<comment type="caution">
    <text evidence="3">The sequence shown here is derived from an EMBL/GenBank/DDBJ whole genome shotgun (WGS) entry which is preliminary data.</text>
</comment>
<dbReference type="GO" id="GO:0005975">
    <property type="term" value="P:carbohydrate metabolic process"/>
    <property type="evidence" value="ECO:0007669"/>
    <property type="project" value="InterPro"/>
</dbReference>
<organism evidence="3 4">
    <name type="scientific">Stenotrophomonas panacihumi</name>
    <dbReference type="NCBI Taxonomy" id="676599"/>
    <lineage>
        <taxon>Bacteria</taxon>
        <taxon>Pseudomonadati</taxon>
        <taxon>Pseudomonadota</taxon>
        <taxon>Gammaproteobacteria</taxon>
        <taxon>Lysobacterales</taxon>
        <taxon>Lysobacteraceae</taxon>
        <taxon>Stenotrophomonas</taxon>
    </lineage>
</organism>